<keyword evidence="4" id="KW-1185">Reference proteome</keyword>
<feature type="domain" description="Activator of Hsp90 ATPase homologue 1/2-like C-terminal" evidence="2">
    <location>
        <begin position="22"/>
        <end position="153"/>
    </location>
</feature>
<organism evidence="3 4">
    <name type="scientific">Roseococcus suduntuyensis</name>
    <dbReference type="NCBI Taxonomy" id="455361"/>
    <lineage>
        <taxon>Bacteria</taxon>
        <taxon>Pseudomonadati</taxon>
        <taxon>Pseudomonadota</taxon>
        <taxon>Alphaproteobacteria</taxon>
        <taxon>Acetobacterales</taxon>
        <taxon>Roseomonadaceae</taxon>
        <taxon>Roseococcus</taxon>
    </lineage>
</organism>
<dbReference type="InterPro" id="IPR023393">
    <property type="entry name" value="START-like_dom_sf"/>
</dbReference>
<dbReference type="InterPro" id="IPR011473">
    <property type="entry name" value="DUF1579"/>
</dbReference>
<dbReference type="RefSeq" id="WP_184383847.1">
    <property type="nucleotide sequence ID" value="NZ_JACIDJ010000003.1"/>
</dbReference>
<comment type="similarity">
    <text evidence="1">Belongs to the AHA1 family.</text>
</comment>
<proteinExistence type="inferred from homology"/>
<dbReference type="Pfam" id="PF08327">
    <property type="entry name" value="AHSA1"/>
    <property type="match status" value="1"/>
</dbReference>
<evidence type="ECO:0000256" key="1">
    <source>
        <dbReference type="ARBA" id="ARBA00006817"/>
    </source>
</evidence>
<accession>A0A840AE27</accession>
<dbReference type="InterPro" id="IPR013538">
    <property type="entry name" value="ASHA1/2-like_C"/>
</dbReference>
<name>A0A840AE27_9PROT</name>
<dbReference type="Proteomes" id="UP000553193">
    <property type="component" value="Unassembled WGS sequence"/>
</dbReference>
<dbReference type="Pfam" id="PF07617">
    <property type="entry name" value="DUF1579"/>
    <property type="match status" value="1"/>
</dbReference>
<evidence type="ECO:0000313" key="4">
    <source>
        <dbReference type="Proteomes" id="UP000553193"/>
    </source>
</evidence>
<protein>
    <submittedName>
        <fullName evidence="3">Uncharacterized protein YndB with AHSA1/START domain</fullName>
    </submittedName>
</protein>
<dbReference type="CDD" id="cd07814">
    <property type="entry name" value="SRPBCC_CalC_Aha1-like"/>
    <property type="match status" value="1"/>
</dbReference>
<reference evidence="3 4" key="1">
    <citation type="submission" date="2020-08" db="EMBL/GenBank/DDBJ databases">
        <title>Genomic Encyclopedia of Type Strains, Phase IV (KMG-IV): sequencing the most valuable type-strain genomes for metagenomic binning, comparative biology and taxonomic classification.</title>
        <authorList>
            <person name="Goeker M."/>
        </authorList>
    </citation>
    <scope>NUCLEOTIDE SEQUENCE [LARGE SCALE GENOMIC DNA]</scope>
    <source>
        <strain evidence="3 4">DSM 19979</strain>
    </source>
</reference>
<dbReference type="AlphaFoldDB" id="A0A840AE27"/>
<evidence type="ECO:0000259" key="2">
    <source>
        <dbReference type="Pfam" id="PF08327"/>
    </source>
</evidence>
<evidence type="ECO:0000313" key="3">
    <source>
        <dbReference type="EMBL" id="MBB3898743.1"/>
    </source>
</evidence>
<dbReference type="SUPFAM" id="SSF55961">
    <property type="entry name" value="Bet v1-like"/>
    <property type="match status" value="1"/>
</dbReference>
<gene>
    <name evidence="3" type="ORF">GGQ83_002186</name>
</gene>
<sequence length="320" mass="35419">MDTHHQARAADTELRMTRRLPAPPEQVFRAWTSAGELREWFGPKGMTLTACEVEPRVGGRFLTRLGDPSGEECGGLGFIEAIEAPRRLVMRLDEAAGSPLPGARLALTFTPEAGGTRLDIHWSHPTAEMRAAHEAIGFERGWGEMMDRLTAFVTCPTQMCPMGTPPAHGHGWLHRFLGEWDYTGEFMGPDGQSFTGKGTERVRSLGGYWIMGESLGEMPGGGGEAHCVITLGYDPVRQRFIGSWVGSMMWHLSIYDGTLSEDGRELVLESEGPAFTGEGTALYRDVMVWEDEDHRRMETSVRGADGGWTRLMVLRHGRRA</sequence>
<comment type="caution">
    <text evidence="3">The sequence shown here is derived from an EMBL/GenBank/DDBJ whole genome shotgun (WGS) entry which is preliminary data.</text>
</comment>
<dbReference type="EMBL" id="JACIDJ010000003">
    <property type="protein sequence ID" value="MBB3898743.1"/>
    <property type="molecule type" value="Genomic_DNA"/>
</dbReference>
<dbReference type="Gene3D" id="3.30.530.20">
    <property type="match status" value="1"/>
</dbReference>